<protein>
    <submittedName>
        <fullName evidence="1">Uncharacterized protein</fullName>
    </submittedName>
</protein>
<comment type="caution">
    <text evidence="1">The sequence shown here is derived from an EMBL/GenBank/DDBJ whole genome shotgun (WGS) entry which is preliminary data.</text>
</comment>
<proteinExistence type="predicted"/>
<evidence type="ECO:0000313" key="2">
    <source>
        <dbReference type="Proteomes" id="UP001285636"/>
    </source>
</evidence>
<dbReference type="Proteomes" id="UP001285636">
    <property type="component" value="Unassembled WGS sequence"/>
</dbReference>
<accession>A0AAJ2NKY0</accession>
<evidence type="ECO:0000313" key="1">
    <source>
        <dbReference type="EMBL" id="MDV2885037.1"/>
    </source>
</evidence>
<dbReference type="AlphaFoldDB" id="A0AAJ2NKY0"/>
<dbReference type="EMBL" id="JAWJAY010000001">
    <property type="protein sequence ID" value="MDV2885037.1"/>
    <property type="molecule type" value="Genomic_DNA"/>
</dbReference>
<sequence length="54" mass="6340">MTQSEIKEMNAAQSESRRLKVHKELDEQFKKPLIHKSITSNTVYVPLNKEKLWG</sequence>
<organism evidence="1 2">
    <name type="scientific">Alkalihalophilus pseudofirmus</name>
    <name type="common">Bacillus pseudofirmus</name>
    <dbReference type="NCBI Taxonomy" id="79885"/>
    <lineage>
        <taxon>Bacteria</taxon>
        <taxon>Bacillati</taxon>
        <taxon>Bacillota</taxon>
        <taxon>Bacilli</taxon>
        <taxon>Bacillales</taxon>
        <taxon>Bacillaceae</taxon>
        <taxon>Alkalihalophilus</taxon>
    </lineage>
</organism>
<name>A0AAJ2NKY0_ALKPS</name>
<reference evidence="1" key="1">
    <citation type="submission" date="2023-10" db="EMBL/GenBank/DDBJ databases">
        <title>Screening of Alkalihalophilus pseudofirmusBZ-TG-HK211 and Its Alleviation of Salt Stress on Rapeseed Growth.</title>
        <authorList>
            <person name="Zhao B."/>
            <person name="Guo T."/>
        </authorList>
    </citation>
    <scope>NUCLEOTIDE SEQUENCE</scope>
    <source>
        <strain evidence="1">BZ-TG-HK211</strain>
    </source>
</reference>
<gene>
    <name evidence="1" type="ORF">RYX45_07580</name>
</gene>
<dbReference type="RefSeq" id="WP_022627912.1">
    <property type="nucleotide sequence ID" value="NZ_CP144224.1"/>
</dbReference>